<reference evidence="2 3" key="1">
    <citation type="submission" date="2016-12" db="EMBL/GenBank/DDBJ databases">
        <title>Complete genome sequence of Microbacterium aurum KACC 15219.</title>
        <authorList>
            <person name="Jung Y."/>
            <person name="Shin J.-H."/>
            <person name="Lee Y.-J."/>
            <person name="Yi H."/>
            <person name="Bahn Y.-S."/>
            <person name="Kim J.F."/>
            <person name="Lee D.-W."/>
        </authorList>
    </citation>
    <scope>NUCLEOTIDE SEQUENCE [LARGE SCALE GENOMIC DNA]</scope>
    <source>
        <strain evidence="2 3">KACC 15219</strain>
    </source>
</reference>
<protein>
    <submittedName>
        <fullName evidence="2">Uncharacterized protein</fullName>
    </submittedName>
</protein>
<evidence type="ECO:0000313" key="3">
    <source>
        <dbReference type="Proteomes" id="UP000187185"/>
    </source>
</evidence>
<dbReference type="AlphaFoldDB" id="A0A1P8U4R0"/>
<accession>A0A1P8U4R0</accession>
<dbReference type="Proteomes" id="UP000187185">
    <property type="component" value="Chromosome"/>
</dbReference>
<feature type="region of interest" description="Disordered" evidence="1">
    <location>
        <begin position="1"/>
        <end position="42"/>
    </location>
</feature>
<keyword evidence="3" id="KW-1185">Reference proteome</keyword>
<dbReference type="STRING" id="36805.BOH66_01420"/>
<dbReference type="KEGG" id="maur:BOH66_01420"/>
<evidence type="ECO:0000256" key="1">
    <source>
        <dbReference type="SAM" id="MobiDB-lite"/>
    </source>
</evidence>
<feature type="region of interest" description="Disordered" evidence="1">
    <location>
        <begin position="80"/>
        <end position="111"/>
    </location>
</feature>
<gene>
    <name evidence="2" type="ORF">BOH66_01420</name>
</gene>
<sequence length="111" mass="11572">MLFDLDRGDGAVLGLGDDDEVEQVDRSGGDQVGQRGDHGGRGSVAVEAHEVQLDGSESEVDHGRSFLSGSRLLLRRIRREGFGPSSPDAGECSGSLGSPCADAAQVTEEMS</sequence>
<dbReference type="EMBL" id="CP018762">
    <property type="protein sequence ID" value="APZ33104.1"/>
    <property type="molecule type" value="Genomic_DNA"/>
</dbReference>
<organism evidence="2 3">
    <name type="scientific">Microbacterium aurum</name>
    <dbReference type="NCBI Taxonomy" id="36805"/>
    <lineage>
        <taxon>Bacteria</taxon>
        <taxon>Bacillati</taxon>
        <taxon>Actinomycetota</taxon>
        <taxon>Actinomycetes</taxon>
        <taxon>Micrococcales</taxon>
        <taxon>Microbacteriaceae</taxon>
        <taxon>Microbacterium</taxon>
    </lineage>
</organism>
<evidence type="ECO:0000313" key="2">
    <source>
        <dbReference type="EMBL" id="APZ33104.1"/>
    </source>
</evidence>
<name>A0A1P8U4R0_9MICO</name>
<proteinExistence type="predicted"/>